<dbReference type="Gene3D" id="2.60.40.1500">
    <property type="entry name" value="Glycosyl hydrolase domain, family 39"/>
    <property type="match status" value="1"/>
</dbReference>
<evidence type="ECO:0000256" key="1">
    <source>
        <dbReference type="ARBA" id="ARBA00023015"/>
    </source>
</evidence>
<evidence type="ECO:0000313" key="5">
    <source>
        <dbReference type="EMBL" id="MDK9361800.1"/>
    </source>
</evidence>
<evidence type="ECO:0000256" key="3">
    <source>
        <dbReference type="ARBA" id="ARBA00023163"/>
    </source>
</evidence>
<dbReference type="PANTHER" id="PTHR43280">
    <property type="entry name" value="ARAC-FAMILY TRANSCRIPTIONAL REGULATOR"/>
    <property type="match status" value="1"/>
</dbReference>
<comment type="caution">
    <text evidence="5">The sequence shown here is derived from an EMBL/GenBank/DDBJ whole genome shotgun (WGS) entry which is preliminary data.</text>
</comment>
<proteinExistence type="predicted"/>
<feature type="domain" description="HTH araC/xylS-type" evidence="4">
    <location>
        <begin position="166"/>
        <end position="264"/>
    </location>
</feature>
<evidence type="ECO:0000256" key="2">
    <source>
        <dbReference type="ARBA" id="ARBA00023125"/>
    </source>
</evidence>
<dbReference type="GO" id="GO:0003700">
    <property type="term" value="F:DNA-binding transcription factor activity"/>
    <property type="evidence" value="ECO:0007669"/>
    <property type="project" value="InterPro"/>
</dbReference>
<name>A0AAP4D0C0_9ENTR</name>
<dbReference type="Gene3D" id="1.10.10.60">
    <property type="entry name" value="Homeodomain-like"/>
    <property type="match status" value="2"/>
</dbReference>
<dbReference type="SUPFAM" id="SSF46689">
    <property type="entry name" value="Homeodomain-like"/>
    <property type="match status" value="2"/>
</dbReference>
<keyword evidence="3" id="KW-0804">Transcription</keyword>
<dbReference type="RefSeq" id="WP_285144519.1">
    <property type="nucleotide sequence ID" value="NZ_JASSOL010000042.1"/>
</dbReference>
<accession>A0AAP4D0C0</accession>
<sequence length="787" mass="90670">MQKMTFQNYSVDIVNILDEESRGYDGVTLFYLLKGVVAVQTSREKVTLNPQDLLLINQYENYHLTSLGDNIIVRVAISHRYFSRYYTHYAAARFSIEFDDNHQHLKMLREIITQLAISKLQSHKETGLLEINALLSSLLSLLIMYFKRKKPHAEKESQTGYSSRIENTLIYLQENYNKPLSLSLLAKINHTSEAYFSRLFSREVGISFKTYLTQLRFMFCIEALSRSQKPLYQIVEENGFSDTRHFTALFKSKYAMTPHQYRALSRAGKSPAHVIYDLPKQAPATRPPRFGEVHPAELLSLLASSMSTHEQMVDIEQMTTEKVTITLGEKRDTTAPLPHPVYMAKVGHLEELLKSTVQQQIISARQQMPLKYIQVDQIFAEKTLPTHLLTDEPWPSFSHYACADTAVAFLRQQGVALLISLHFQATEEEMRTISIRFLDFIAHNMTLFGEDYVSSWALSYHPNVDYPEESETRFLRLRNALKAILPRMQTGIYYPFPHEKKAMAEIPFFASNLAKQIDFLGFSANANDKIRRKGFGKEDMADTEFFVQRQALTIVEQLNKNGLTTPLFLETWNTLTGDTRQTNGAFFRGALLMNTLLSLTEHVTCVGFWINSEVQHEMREEKHIDTSSLSLFFVGPTRRPMFHVLRLRERLTGAVAAKGENYLVTREGQGYRVLLTNSVTFNPCLSLQEHLMKGFRKQLSVTISGMEPGTYQIKRHLFDQQHGALFHQFECQPTRYGRDSEVMQFIDLHSSPDLHLYDENINTCWKICVEMDVNALCLFEINRITTP</sequence>
<evidence type="ECO:0000259" key="4">
    <source>
        <dbReference type="PROSITE" id="PS01124"/>
    </source>
</evidence>
<dbReference type="SMART" id="SM00342">
    <property type="entry name" value="HTH_ARAC"/>
    <property type="match status" value="1"/>
</dbReference>
<dbReference type="InterPro" id="IPR009057">
    <property type="entry name" value="Homeodomain-like_sf"/>
</dbReference>
<dbReference type="PROSITE" id="PS01124">
    <property type="entry name" value="HTH_ARAC_FAMILY_2"/>
    <property type="match status" value="1"/>
</dbReference>
<dbReference type="SUPFAM" id="SSF51445">
    <property type="entry name" value="(Trans)glycosidases"/>
    <property type="match status" value="1"/>
</dbReference>
<dbReference type="Proteomes" id="UP001223214">
    <property type="component" value="Unassembled WGS sequence"/>
</dbReference>
<dbReference type="Gene3D" id="3.20.20.80">
    <property type="entry name" value="Glycosidases"/>
    <property type="match status" value="1"/>
</dbReference>
<dbReference type="AlphaFoldDB" id="A0AAP4D0C0"/>
<keyword evidence="1" id="KW-0805">Transcription regulation</keyword>
<dbReference type="InterPro" id="IPR017853">
    <property type="entry name" value="GH"/>
</dbReference>
<keyword evidence="2" id="KW-0238">DNA-binding</keyword>
<organism evidence="5 6">
    <name type="scientific">Lelliottia wanjuensis</name>
    <dbReference type="NCBI Taxonomy" id="3050585"/>
    <lineage>
        <taxon>Bacteria</taxon>
        <taxon>Pseudomonadati</taxon>
        <taxon>Pseudomonadota</taxon>
        <taxon>Gammaproteobacteria</taxon>
        <taxon>Enterobacterales</taxon>
        <taxon>Enterobacteriaceae</taxon>
        <taxon>Lelliottia</taxon>
    </lineage>
</organism>
<gene>
    <name evidence="5" type="ORF">QQF32_00985</name>
</gene>
<protein>
    <submittedName>
        <fullName evidence="5">Helix-turn-helix domain-containing protein</fullName>
    </submittedName>
</protein>
<dbReference type="EMBL" id="JASSOM010000002">
    <property type="protein sequence ID" value="MDK9361800.1"/>
    <property type="molecule type" value="Genomic_DNA"/>
</dbReference>
<dbReference type="InterPro" id="IPR018060">
    <property type="entry name" value="HTH_AraC"/>
</dbReference>
<dbReference type="GO" id="GO:0043565">
    <property type="term" value="F:sequence-specific DNA binding"/>
    <property type="evidence" value="ECO:0007669"/>
    <property type="project" value="InterPro"/>
</dbReference>
<reference evidence="5 6" key="1">
    <citation type="submission" date="2023-06" db="EMBL/GenBank/DDBJ databases">
        <title>Identification and characterization of antibiotic-resistant Gram-negative bacteria.</title>
        <authorList>
            <person name="Cho G.-S."/>
            <person name="Lee J."/>
            <person name="Tai E."/>
            <person name="Jeong S."/>
            <person name="Kim I."/>
            <person name="Kim B.-E."/>
            <person name="Jeong M.-I."/>
            <person name="Oh K.-K."/>
            <person name="Franz C.M.A.P."/>
        </authorList>
    </citation>
    <scope>NUCLEOTIDE SEQUENCE [LARGE SCALE GENOMIC DNA]</scope>
    <source>
        <strain evidence="5 6">V106_12</strain>
    </source>
</reference>
<dbReference type="PANTHER" id="PTHR43280:SF2">
    <property type="entry name" value="HTH-TYPE TRANSCRIPTIONAL REGULATOR EXSA"/>
    <property type="match status" value="1"/>
</dbReference>
<dbReference type="Pfam" id="PF12833">
    <property type="entry name" value="HTH_18"/>
    <property type="match status" value="1"/>
</dbReference>
<keyword evidence="6" id="KW-1185">Reference proteome</keyword>
<evidence type="ECO:0000313" key="6">
    <source>
        <dbReference type="Proteomes" id="UP001223214"/>
    </source>
</evidence>